<evidence type="ECO:0000256" key="4">
    <source>
        <dbReference type="ARBA" id="ARBA00019232"/>
    </source>
</evidence>
<organism evidence="9 10">
    <name type="scientific">Vibrio rotiferianus</name>
    <dbReference type="NCBI Taxonomy" id="190895"/>
    <lineage>
        <taxon>Bacteria</taxon>
        <taxon>Pseudomonadati</taxon>
        <taxon>Pseudomonadota</taxon>
        <taxon>Gammaproteobacteria</taxon>
        <taxon>Vibrionales</taxon>
        <taxon>Vibrionaceae</taxon>
        <taxon>Vibrio</taxon>
    </lineage>
</organism>
<gene>
    <name evidence="9" type="ORF">VroAM7_16570</name>
</gene>
<evidence type="ECO:0000256" key="3">
    <source>
        <dbReference type="ARBA" id="ARBA00013208"/>
    </source>
</evidence>
<dbReference type="GO" id="GO:0016020">
    <property type="term" value="C:membrane"/>
    <property type="evidence" value="ECO:0007669"/>
    <property type="project" value="UniProtKB-SubCell"/>
</dbReference>
<dbReference type="InterPro" id="IPR036286">
    <property type="entry name" value="LexA/Signal_pep-like_sf"/>
</dbReference>
<dbReference type="InterPro" id="IPR019533">
    <property type="entry name" value="Peptidase_S26"/>
</dbReference>
<dbReference type="Gene3D" id="2.10.109.10">
    <property type="entry name" value="Umud Fragment, subunit A"/>
    <property type="match status" value="1"/>
</dbReference>
<name>A0A510I5L4_9VIBR</name>
<sequence>MNKVRQLIKNNFSVIITIFSIFFLRTAVADWNHVPSGSMEPNLYDGDWLIVNKTEYGPTIPFVNVRLFMSDYPERGDVITFVPPHTSDLYVKRVIGIPGDKITFSGREISVNGQQIESTVISRDHVKEVSLELIGKRKHLIQYSKTGRLPSSEQTIVVPEDKYFVLGDHRNNSADSRYWGFVESDNIMGKVTYVAFSTSNERVKDRFAIAIQ</sequence>
<dbReference type="GO" id="GO:0009003">
    <property type="term" value="F:signal peptidase activity"/>
    <property type="evidence" value="ECO:0007669"/>
    <property type="project" value="UniProtKB-EC"/>
</dbReference>
<dbReference type="GO" id="GO:0006465">
    <property type="term" value="P:signal peptide processing"/>
    <property type="evidence" value="ECO:0007669"/>
    <property type="project" value="InterPro"/>
</dbReference>
<keyword evidence="5 7" id="KW-0378">Hydrolase</keyword>
<evidence type="ECO:0000256" key="6">
    <source>
        <dbReference type="PIRSR" id="PIRSR600223-1"/>
    </source>
</evidence>
<dbReference type="InterPro" id="IPR000223">
    <property type="entry name" value="Pept_S26A_signal_pept_1"/>
</dbReference>
<evidence type="ECO:0000256" key="7">
    <source>
        <dbReference type="RuleBase" id="RU362042"/>
    </source>
</evidence>
<dbReference type="PANTHER" id="PTHR43390:SF1">
    <property type="entry name" value="CHLOROPLAST PROCESSING PEPTIDASE"/>
    <property type="match status" value="1"/>
</dbReference>
<comment type="subcellular location">
    <subcellularLocation>
        <location evidence="7">Membrane</location>
        <topology evidence="7">Multi-pass membrane protein</topology>
    </subcellularLocation>
</comment>
<dbReference type="InterPro" id="IPR019758">
    <property type="entry name" value="Pept_S26A_signal_pept_1_CS"/>
</dbReference>
<evidence type="ECO:0000256" key="1">
    <source>
        <dbReference type="ARBA" id="ARBA00000677"/>
    </source>
</evidence>
<dbReference type="PROSITE" id="PS00761">
    <property type="entry name" value="SPASE_I_3"/>
    <property type="match status" value="1"/>
</dbReference>
<comment type="catalytic activity">
    <reaction evidence="1 7">
        <text>Cleavage of hydrophobic, N-terminal signal or leader sequences from secreted and periplasmic proteins.</text>
        <dbReference type="EC" id="3.4.21.89"/>
    </reaction>
</comment>
<feature type="domain" description="Peptidase S26" evidence="8">
    <location>
        <begin position="13"/>
        <end position="194"/>
    </location>
</feature>
<dbReference type="PROSITE" id="PS00760">
    <property type="entry name" value="SPASE_I_2"/>
    <property type="match status" value="1"/>
</dbReference>
<dbReference type="SUPFAM" id="SSF51306">
    <property type="entry name" value="LexA/Signal peptidase"/>
    <property type="match status" value="1"/>
</dbReference>
<evidence type="ECO:0000256" key="5">
    <source>
        <dbReference type="ARBA" id="ARBA00022801"/>
    </source>
</evidence>
<proteinExistence type="inferred from homology"/>
<feature type="active site" evidence="6">
    <location>
        <position position="92"/>
    </location>
</feature>
<keyword evidence="7" id="KW-0645">Protease</keyword>
<dbReference type="CDD" id="cd06530">
    <property type="entry name" value="S26_SPase_I"/>
    <property type="match status" value="1"/>
</dbReference>
<dbReference type="PRINTS" id="PR00727">
    <property type="entry name" value="LEADERPTASE"/>
</dbReference>
<dbReference type="EMBL" id="AP019798">
    <property type="protein sequence ID" value="BBL89004.1"/>
    <property type="molecule type" value="Genomic_DNA"/>
</dbReference>
<dbReference type="GO" id="GO:0004252">
    <property type="term" value="F:serine-type endopeptidase activity"/>
    <property type="evidence" value="ECO:0007669"/>
    <property type="project" value="InterPro"/>
</dbReference>
<dbReference type="EC" id="3.4.21.89" evidence="3 7"/>
<dbReference type="RefSeq" id="WP_172622552.1">
    <property type="nucleotide sequence ID" value="NZ_AP019798.1"/>
</dbReference>
<dbReference type="InterPro" id="IPR019757">
    <property type="entry name" value="Pept_S26A_signal_pept_1_Lys-AS"/>
</dbReference>
<dbReference type="PANTHER" id="PTHR43390">
    <property type="entry name" value="SIGNAL PEPTIDASE I"/>
    <property type="match status" value="1"/>
</dbReference>
<dbReference type="Proteomes" id="UP000315115">
    <property type="component" value="Chromosome 1"/>
</dbReference>
<dbReference type="Pfam" id="PF10502">
    <property type="entry name" value="Peptidase_S26"/>
    <property type="match status" value="1"/>
</dbReference>
<evidence type="ECO:0000313" key="10">
    <source>
        <dbReference type="Proteomes" id="UP000315115"/>
    </source>
</evidence>
<comment type="similarity">
    <text evidence="2 7">Belongs to the peptidase S26 family.</text>
</comment>
<feature type="active site" evidence="6">
    <location>
        <position position="38"/>
    </location>
</feature>
<dbReference type="AlphaFoldDB" id="A0A510I5L4"/>
<evidence type="ECO:0000313" key="9">
    <source>
        <dbReference type="EMBL" id="BBL89004.1"/>
    </source>
</evidence>
<accession>A0A510I5L4</accession>
<evidence type="ECO:0000259" key="8">
    <source>
        <dbReference type="Pfam" id="PF10502"/>
    </source>
</evidence>
<dbReference type="NCBIfam" id="TIGR02227">
    <property type="entry name" value="sigpep_I_bact"/>
    <property type="match status" value="1"/>
</dbReference>
<evidence type="ECO:0000256" key="2">
    <source>
        <dbReference type="ARBA" id="ARBA00009370"/>
    </source>
</evidence>
<protein>
    <recommendedName>
        <fullName evidence="4 7">Signal peptidase I</fullName>
        <ecNumber evidence="3 7">3.4.21.89</ecNumber>
    </recommendedName>
</protein>
<reference evidence="10" key="1">
    <citation type="submission" date="2019-07" db="EMBL/GenBank/DDBJ databases">
        <title>Complete Genome Sequences of Vibrion rotiferianus strain AM7.</title>
        <authorList>
            <person name="Miyazaki K."/>
            <person name="Wiseschart A."/>
            <person name="Pootanakit K."/>
            <person name="Ishimori K."/>
            <person name="Kitahara K."/>
        </authorList>
    </citation>
    <scope>NUCLEOTIDE SEQUENCE [LARGE SCALE GENOMIC DNA]</scope>
    <source>
        <strain evidence="10">AM7</strain>
    </source>
</reference>